<organism evidence="5 6">
    <name type="scientific">Streptomyces reniochalinae</name>
    <dbReference type="NCBI Taxonomy" id="2250578"/>
    <lineage>
        <taxon>Bacteria</taxon>
        <taxon>Bacillati</taxon>
        <taxon>Actinomycetota</taxon>
        <taxon>Actinomycetes</taxon>
        <taxon>Kitasatosporales</taxon>
        <taxon>Streptomycetaceae</taxon>
        <taxon>Streptomyces</taxon>
    </lineage>
</organism>
<evidence type="ECO:0000256" key="1">
    <source>
        <dbReference type="ARBA" id="ARBA00023015"/>
    </source>
</evidence>
<gene>
    <name evidence="5" type="ORF">DQ392_18325</name>
</gene>
<evidence type="ECO:0000313" key="5">
    <source>
        <dbReference type="EMBL" id="RCG17217.1"/>
    </source>
</evidence>
<dbReference type="Pfam" id="PF01037">
    <property type="entry name" value="AsnC_trans_reg"/>
    <property type="match status" value="1"/>
</dbReference>
<dbReference type="GO" id="GO:0043200">
    <property type="term" value="P:response to amino acid"/>
    <property type="evidence" value="ECO:0007669"/>
    <property type="project" value="TreeGrafter"/>
</dbReference>
<evidence type="ECO:0000256" key="2">
    <source>
        <dbReference type="ARBA" id="ARBA00023125"/>
    </source>
</evidence>
<keyword evidence="3" id="KW-0804">Transcription</keyword>
<dbReference type="EMBL" id="QOIM01000037">
    <property type="protein sequence ID" value="RCG17217.1"/>
    <property type="molecule type" value="Genomic_DNA"/>
</dbReference>
<dbReference type="InterPro" id="IPR019887">
    <property type="entry name" value="Tscrpt_reg_AsnC/Lrp_C"/>
</dbReference>
<dbReference type="InterPro" id="IPR019888">
    <property type="entry name" value="Tscrpt_reg_AsnC-like"/>
</dbReference>
<dbReference type="InterPro" id="IPR036388">
    <property type="entry name" value="WH-like_DNA-bd_sf"/>
</dbReference>
<dbReference type="OrthoDB" id="3453230at2"/>
<dbReference type="Proteomes" id="UP000253507">
    <property type="component" value="Unassembled WGS sequence"/>
</dbReference>
<dbReference type="InterPro" id="IPR036390">
    <property type="entry name" value="WH_DNA-bd_sf"/>
</dbReference>
<comment type="caution">
    <text evidence="5">The sequence shown here is derived from an EMBL/GenBank/DDBJ whole genome shotgun (WGS) entry which is preliminary data.</text>
</comment>
<dbReference type="AlphaFoldDB" id="A0A367EIL7"/>
<name>A0A367EIL7_9ACTN</name>
<protein>
    <submittedName>
        <fullName evidence="5">AsnC family transcriptional regulator</fullName>
    </submittedName>
</protein>
<dbReference type="Gene3D" id="3.30.70.920">
    <property type="match status" value="1"/>
</dbReference>
<dbReference type="Pfam" id="PF13404">
    <property type="entry name" value="HTH_AsnC-type"/>
    <property type="match status" value="2"/>
</dbReference>
<dbReference type="PANTHER" id="PTHR30154:SF34">
    <property type="entry name" value="TRANSCRIPTIONAL REGULATOR AZLB"/>
    <property type="match status" value="1"/>
</dbReference>
<dbReference type="PANTHER" id="PTHR30154">
    <property type="entry name" value="LEUCINE-RESPONSIVE REGULATORY PROTEIN"/>
    <property type="match status" value="1"/>
</dbReference>
<feature type="domain" description="HTH asnC-type" evidence="4">
    <location>
        <begin position="194"/>
        <end position="252"/>
    </location>
</feature>
<evidence type="ECO:0000256" key="3">
    <source>
        <dbReference type="ARBA" id="ARBA00023163"/>
    </source>
</evidence>
<dbReference type="GO" id="GO:0005829">
    <property type="term" value="C:cytosol"/>
    <property type="evidence" value="ECO:0007669"/>
    <property type="project" value="TreeGrafter"/>
</dbReference>
<dbReference type="PRINTS" id="PR00033">
    <property type="entry name" value="HTHASNC"/>
</dbReference>
<dbReference type="SMART" id="SM00344">
    <property type="entry name" value="HTH_ASNC"/>
    <property type="match status" value="2"/>
</dbReference>
<dbReference type="Gene3D" id="1.10.10.10">
    <property type="entry name" value="Winged helix-like DNA-binding domain superfamily/Winged helix DNA-binding domain"/>
    <property type="match status" value="2"/>
</dbReference>
<dbReference type="PROSITE" id="PS50956">
    <property type="entry name" value="HTH_ASNC_2"/>
    <property type="match status" value="1"/>
</dbReference>
<reference evidence="5 6" key="1">
    <citation type="submission" date="2018-06" db="EMBL/GenBank/DDBJ databases">
        <title>Streptomyces reniochalinae sp. nov. and Streptomyces diacarnus sp. nov. from marine sponges.</title>
        <authorList>
            <person name="Li L."/>
        </authorList>
    </citation>
    <scope>NUCLEOTIDE SEQUENCE [LARGE SCALE GENOMIC DNA]</scope>
    <source>
        <strain evidence="5 6">LHW50302</strain>
    </source>
</reference>
<dbReference type="SUPFAM" id="SSF46785">
    <property type="entry name" value="Winged helix' DNA-binding domain"/>
    <property type="match status" value="2"/>
</dbReference>
<keyword evidence="2" id="KW-0238">DNA-binding</keyword>
<keyword evidence="6" id="KW-1185">Reference proteome</keyword>
<keyword evidence="1" id="KW-0805">Transcription regulation</keyword>
<dbReference type="GO" id="GO:0043565">
    <property type="term" value="F:sequence-specific DNA binding"/>
    <property type="evidence" value="ECO:0007669"/>
    <property type="project" value="InterPro"/>
</dbReference>
<dbReference type="InterPro" id="IPR000485">
    <property type="entry name" value="AsnC-type_HTH_dom"/>
</dbReference>
<accession>A0A367EIL7</accession>
<evidence type="ECO:0000313" key="6">
    <source>
        <dbReference type="Proteomes" id="UP000253507"/>
    </source>
</evidence>
<dbReference type="InterPro" id="IPR011008">
    <property type="entry name" value="Dimeric_a/b-barrel"/>
</dbReference>
<dbReference type="RefSeq" id="WP_114016908.1">
    <property type="nucleotide sequence ID" value="NZ_QOIM01000037.1"/>
</dbReference>
<dbReference type="SUPFAM" id="SSF54909">
    <property type="entry name" value="Dimeric alpha+beta barrel"/>
    <property type="match status" value="1"/>
</dbReference>
<evidence type="ECO:0000259" key="4">
    <source>
        <dbReference type="PROSITE" id="PS50956"/>
    </source>
</evidence>
<proteinExistence type="predicted"/>
<sequence>MQTDTAAARTPPPLDDLDRQLGHALQLDGRVSFSRIAEVLGVSDQTIARRWAKLRGGRTMRVLGLTEPAALGETVWMVRVSTTPDAAVPLAEALARRTDTSWVGLMAGGTEVSAVARSSGDWAREGGGEALLLRELPRTPRVLGVRAYCQLHQFFGGAEGLILKSGTLSSQQVAALSPPPARLPDEPVRLTADDRKLLACLARDGRAPVPELAAATGWSPSTVRRRMAELRASGVLYFDLDYGPYLFDHGLRATIWLSVPPARLHAVGQAVAAHPQVAFACATTGAANLFLTVVCKNSAALYAYLTGPLARLPGVSGLETYPMVRSLKGPGPFWWGPLRGG</sequence>